<organism evidence="1 2">
    <name type="scientific">Colletotrichum destructivum</name>
    <dbReference type="NCBI Taxonomy" id="34406"/>
    <lineage>
        <taxon>Eukaryota</taxon>
        <taxon>Fungi</taxon>
        <taxon>Dikarya</taxon>
        <taxon>Ascomycota</taxon>
        <taxon>Pezizomycotina</taxon>
        <taxon>Sordariomycetes</taxon>
        <taxon>Hypocreomycetidae</taxon>
        <taxon>Glomerellales</taxon>
        <taxon>Glomerellaceae</taxon>
        <taxon>Colletotrichum</taxon>
        <taxon>Colletotrichum destructivum species complex</taxon>
    </lineage>
</organism>
<dbReference type="KEGG" id="cdet:87945161"/>
<gene>
    <name evidence="1" type="ORF">CDEST_08658</name>
</gene>
<dbReference type="EMBL" id="CP137309">
    <property type="protein sequence ID" value="WQF83644.1"/>
    <property type="molecule type" value="Genomic_DNA"/>
</dbReference>
<name>A0AAX4IJW2_9PEZI</name>
<dbReference type="GeneID" id="87945161"/>
<dbReference type="RefSeq" id="XP_062780868.1">
    <property type="nucleotide sequence ID" value="XM_062924817.1"/>
</dbReference>
<reference evidence="2" key="1">
    <citation type="journal article" date="2023" name="bioRxiv">
        <title>Complete genome of the Medicago anthracnose fungus, Colletotrichum destructivum, reveals a mini-chromosome-like region within a core chromosome.</title>
        <authorList>
            <person name="Lapalu N."/>
            <person name="Simon A."/>
            <person name="Lu A."/>
            <person name="Plaumann P.-L."/>
            <person name="Amselem J."/>
            <person name="Pigne S."/>
            <person name="Auger A."/>
            <person name="Koch C."/>
            <person name="Dallery J.-F."/>
            <person name="O'Connell R.J."/>
        </authorList>
    </citation>
    <scope>NUCLEOTIDE SEQUENCE [LARGE SCALE GENOMIC DNA]</scope>
    <source>
        <strain evidence="2">CBS 520.97</strain>
    </source>
</reference>
<keyword evidence="2" id="KW-1185">Reference proteome</keyword>
<evidence type="ECO:0000313" key="2">
    <source>
        <dbReference type="Proteomes" id="UP001322277"/>
    </source>
</evidence>
<protein>
    <submittedName>
        <fullName evidence="1">SKP1/BTB/POZ domain superfamily protein</fullName>
    </submittedName>
</protein>
<dbReference type="Proteomes" id="UP001322277">
    <property type="component" value="Chromosome 5"/>
</dbReference>
<sequence length="375" mass="41612">MAMIMDEDDDDDVQDLHVLDPNGDLFLRVGDEVEEKPRTYLVCSKALARASPVFAKMLYGSFAERRPSPGGAHADRHWTVDLPEDHQQPLELLLDVAHGRFARVPDRLDVARLYQLLVVAEKYDATGMTRPWARGWMEAVKQPGMQDPLLLGVAYELGDSQTFNNMAMKIATECLVDDDGDLVFGYAGDDRETYSFKLRNMEYLVPPGFIEDAASIRRTLLATMLEPYASLYTALKDGDRCTASPQDPNSGKRCDSILLGSLIRSFAARRIDLTAPDPATAYRGSAAALQAVLLRLELYTAHSGFSHPPATSFAFGQAAHPRFGFSLSACEHVLQSGLREGVERSLLVRGEMKFVQPKHQAYLQRQAAKTGLPYK</sequence>
<dbReference type="AlphaFoldDB" id="A0AAX4IJW2"/>
<proteinExistence type="predicted"/>
<dbReference type="Gene3D" id="3.30.710.10">
    <property type="entry name" value="Potassium Channel Kv1.1, Chain A"/>
    <property type="match status" value="1"/>
</dbReference>
<dbReference type="InterPro" id="IPR011333">
    <property type="entry name" value="SKP1/BTB/POZ_sf"/>
</dbReference>
<evidence type="ECO:0000313" key="1">
    <source>
        <dbReference type="EMBL" id="WQF83644.1"/>
    </source>
</evidence>
<accession>A0AAX4IJW2</accession>